<comment type="caution">
    <text evidence="1">The sequence shown here is derived from an EMBL/GenBank/DDBJ whole genome shotgun (WGS) entry which is preliminary data.</text>
</comment>
<organism evidence="1 2">
    <name type="scientific">Holzapfeliella floricola DSM 23037 = JCM 16512</name>
    <dbReference type="NCBI Taxonomy" id="1423744"/>
    <lineage>
        <taxon>Bacteria</taxon>
        <taxon>Bacillati</taxon>
        <taxon>Bacillota</taxon>
        <taxon>Bacilli</taxon>
        <taxon>Lactobacillales</taxon>
        <taxon>Lactobacillaceae</taxon>
        <taxon>Holzapfeliella</taxon>
    </lineage>
</organism>
<dbReference type="Proteomes" id="UP000051378">
    <property type="component" value="Unassembled WGS sequence"/>
</dbReference>
<name>A0A0R2DP79_9LACO</name>
<accession>A0A0R2DP79</accession>
<evidence type="ECO:0008006" key="3">
    <source>
        <dbReference type="Google" id="ProtNLM"/>
    </source>
</evidence>
<gene>
    <name evidence="1" type="ORF">FC86_GL000711</name>
</gene>
<evidence type="ECO:0000313" key="2">
    <source>
        <dbReference type="Proteomes" id="UP000051378"/>
    </source>
</evidence>
<sequence length="115" mass="13209">MMAKSKFVSINGDSRQFAIDDNIKRYPLIDAGFKQTKNGNFSYDRPLYNDSPYNATMRLKITISKDMTQLTMVITDKNGLQKVNLFKNEQLSAAKELLEFILKDLVEAHIITEDK</sequence>
<reference evidence="1 2" key="1">
    <citation type="journal article" date="2015" name="Genome Announc.">
        <title>Expanding the biotechnology potential of lactobacilli through comparative genomics of 213 strains and associated genera.</title>
        <authorList>
            <person name="Sun Z."/>
            <person name="Harris H.M."/>
            <person name="McCann A."/>
            <person name="Guo C."/>
            <person name="Argimon S."/>
            <person name="Zhang W."/>
            <person name="Yang X."/>
            <person name="Jeffery I.B."/>
            <person name="Cooney J.C."/>
            <person name="Kagawa T.F."/>
            <person name="Liu W."/>
            <person name="Song Y."/>
            <person name="Salvetti E."/>
            <person name="Wrobel A."/>
            <person name="Rasinkangas P."/>
            <person name="Parkhill J."/>
            <person name="Rea M.C."/>
            <person name="O'Sullivan O."/>
            <person name="Ritari J."/>
            <person name="Douillard F.P."/>
            <person name="Paul Ross R."/>
            <person name="Yang R."/>
            <person name="Briner A.E."/>
            <person name="Felis G.E."/>
            <person name="de Vos W.M."/>
            <person name="Barrangou R."/>
            <person name="Klaenhammer T.R."/>
            <person name="Caufield P.W."/>
            <person name="Cui Y."/>
            <person name="Zhang H."/>
            <person name="O'Toole P.W."/>
        </authorList>
    </citation>
    <scope>NUCLEOTIDE SEQUENCE [LARGE SCALE GENOMIC DNA]</scope>
    <source>
        <strain evidence="1 2">DSM 23037</strain>
    </source>
</reference>
<dbReference type="Pfam" id="PF08866">
    <property type="entry name" value="DUF1831"/>
    <property type="match status" value="1"/>
</dbReference>
<protein>
    <recommendedName>
        <fullName evidence="3">Cysteine desulfurase</fullName>
    </recommendedName>
</protein>
<dbReference type="EMBL" id="AYZL01000020">
    <property type="protein sequence ID" value="KRN03605.1"/>
    <property type="molecule type" value="Genomic_DNA"/>
</dbReference>
<dbReference type="AlphaFoldDB" id="A0A0R2DP79"/>
<dbReference type="Gene3D" id="3.30.1820.10">
    <property type="entry name" value="Lp2179-like"/>
    <property type="match status" value="1"/>
</dbReference>
<dbReference type="InterPro" id="IPR035942">
    <property type="entry name" value="Lp2179-like_sf"/>
</dbReference>
<proteinExistence type="predicted"/>
<dbReference type="PATRIC" id="fig|1423744.4.peg.731"/>
<dbReference type="InterPro" id="IPR014965">
    <property type="entry name" value="Amino_acid_metab_prot_put"/>
</dbReference>
<evidence type="ECO:0000313" key="1">
    <source>
        <dbReference type="EMBL" id="KRN03605.1"/>
    </source>
</evidence>
<dbReference type="SUPFAM" id="SSF160800">
    <property type="entry name" value="Lp2179-like"/>
    <property type="match status" value="1"/>
</dbReference>
<keyword evidence="2" id="KW-1185">Reference proteome</keyword>
<dbReference type="STRING" id="1423744.FC86_GL000711"/>